<protein>
    <submittedName>
        <fullName evidence="2">Uncharacterized protein</fullName>
    </submittedName>
</protein>
<sequence length="235" mass="25803">MAADKLALYNEALGHLGERRLASLAENREPRRALDQAWAAAVLYTLEQAKWSFAIRSVQLAPVPSIAPGFGYGLAYQKPNDWLKTTAVATDERFTHPLVRYTDESGFWWTDTDPLFVRYVSTDPAYGLDLSRWSPTFGEYLALRLAQKTCQRITGSTSLMGDLVKLEDVARKRAKSNDANNTPPVFPPPGSWVRARTGRMSSEGESSGSAGLTTTSDPQLPTDFITVTVDGGLEG</sequence>
<name>A0ABQ4RRX3_9HYPH</name>
<organism evidence="2 3">
    <name type="scientific">Methylobacterium iners</name>
    <dbReference type="NCBI Taxonomy" id="418707"/>
    <lineage>
        <taxon>Bacteria</taxon>
        <taxon>Pseudomonadati</taxon>
        <taxon>Pseudomonadota</taxon>
        <taxon>Alphaproteobacteria</taxon>
        <taxon>Hyphomicrobiales</taxon>
        <taxon>Methylobacteriaceae</taxon>
        <taxon>Methylobacterium</taxon>
    </lineage>
</organism>
<dbReference type="Proteomes" id="UP001055125">
    <property type="component" value="Unassembled WGS sequence"/>
</dbReference>
<feature type="region of interest" description="Disordered" evidence="1">
    <location>
        <begin position="173"/>
        <end position="223"/>
    </location>
</feature>
<dbReference type="RefSeq" id="WP_238242055.1">
    <property type="nucleotide sequence ID" value="NZ_BPQP01000001.1"/>
</dbReference>
<dbReference type="EMBL" id="BPQP01000001">
    <property type="protein sequence ID" value="GJD92932.1"/>
    <property type="molecule type" value="Genomic_DNA"/>
</dbReference>
<gene>
    <name evidence="2" type="ORF">OCOJLMKI_0115</name>
</gene>
<evidence type="ECO:0000313" key="3">
    <source>
        <dbReference type="Proteomes" id="UP001055125"/>
    </source>
</evidence>
<reference evidence="2" key="1">
    <citation type="journal article" date="2021" name="Front. Microbiol.">
        <title>Comprehensive Comparative Genomics and Phenotyping of Methylobacterium Species.</title>
        <authorList>
            <person name="Alessa O."/>
            <person name="Ogura Y."/>
            <person name="Fujitani Y."/>
            <person name="Takami H."/>
            <person name="Hayashi T."/>
            <person name="Sahin N."/>
            <person name="Tani A."/>
        </authorList>
    </citation>
    <scope>NUCLEOTIDE SEQUENCE</scope>
    <source>
        <strain evidence="2">DSM 19015</strain>
    </source>
</reference>
<comment type="caution">
    <text evidence="2">The sequence shown here is derived from an EMBL/GenBank/DDBJ whole genome shotgun (WGS) entry which is preliminary data.</text>
</comment>
<accession>A0ABQ4RRX3</accession>
<evidence type="ECO:0000256" key="1">
    <source>
        <dbReference type="SAM" id="MobiDB-lite"/>
    </source>
</evidence>
<feature type="compositionally biased region" description="Low complexity" evidence="1">
    <location>
        <begin position="198"/>
        <end position="216"/>
    </location>
</feature>
<evidence type="ECO:0000313" key="2">
    <source>
        <dbReference type="EMBL" id="GJD92932.1"/>
    </source>
</evidence>
<reference evidence="2" key="2">
    <citation type="submission" date="2021-08" db="EMBL/GenBank/DDBJ databases">
        <authorList>
            <person name="Tani A."/>
            <person name="Ola A."/>
            <person name="Ogura Y."/>
            <person name="Katsura K."/>
            <person name="Hayashi T."/>
        </authorList>
    </citation>
    <scope>NUCLEOTIDE SEQUENCE</scope>
    <source>
        <strain evidence="2">DSM 19015</strain>
    </source>
</reference>
<keyword evidence="3" id="KW-1185">Reference proteome</keyword>
<proteinExistence type="predicted"/>